<protein>
    <submittedName>
        <fullName evidence="1">DUF3572 family protein</fullName>
    </submittedName>
</protein>
<organism evidence="1 2">
    <name type="scientific">Rhizobium grahamii</name>
    <dbReference type="NCBI Taxonomy" id="1120045"/>
    <lineage>
        <taxon>Bacteria</taxon>
        <taxon>Pseudomonadati</taxon>
        <taxon>Pseudomonadota</taxon>
        <taxon>Alphaproteobacteria</taxon>
        <taxon>Hyphomicrobiales</taxon>
        <taxon>Rhizobiaceae</taxon>
        <taxon>Rhizobium/Agrobacterium group</taxon>
        <taxon>Rhizobium</taxon>
    </lineage>
</organism>
<dbReference type="Pfam" id="PF12096">
    <property type="entry name" value="DUF3572"/>
    <property type="match status" value="1"/>
</dbReference>
<evidence type="ECO:0000313" key="1">
    <source>
        <dbReference type="EMBL" id="QFY59853.1"/>
    </source>
</evidence>
<accession>A0A5Q0C339</accession>
<dbReference type="KEGG" id="rgr:FZ934_05055"/>
<dbReference type="OrthoDB" id="7356934at2"/>
<dbReference type="Proteomes" id="UP000326881">
    <property type="component" value="Chromosome"/>
</dbReference>
<dbReference type="InterPro" id="IPR021955">
    <property type="entry name" value="DUF3572"/>
</dbReference>
<gene>
    <name evidence="1" type="ORF">FZ934_05055</name>
</gene>
<keyword evidence="2" id="KW-1185">Reference proteome</keyword>
<sequence>MQSNFKPSKQHAVDPQQTAIAVLAWLANEQDLFGRFLALTGVEPSQVRHAINDPGFLSGMMDFLMNHEPTAMAFCEATGTPPDVLNAAWLHFSPPGLGSGEY</sequence>
<dbReference type="AlphaFoldDB" id="A0A5Q0C339"/>
<dbReference type="RefSeq" id="WP_153270164.1">
    <property type="nucleotide sequence ID" value="NZ_CP043498.1"/>
</dbReference>
<evidence type="ECO:0000313" key="2">
    <source>
        <dbReference type="Proteomes" id="UP000326881"/>
    </source>
</evidence>
<name>A0A5Q0C339_9HYPH</name>
<reference evidence="1 2" key="1">
    <citation type="submission" date="2019-08" db="EMBL/GenBank/DDBJ databases">
        <title>Prosopis cineraria nodule microbiome.</title>
        <authorList>
            <person name="Ali R."/>
            <person name="Chaluvadi S.R."/>
            <person name="Wang X."/>
        </authorList>
    </citation>
    <scope>NUCLEOTIDE SEQUENCE [LARGE SCALE GENOMIC DNA]</scope>
    <source>
        <strain evidence="1 2">BG7</strain>
    </source>
</reference>
<dbReference type="EMBL" id="CP043498">
    <property type="protein sequence ID" value="QFY59853.1"/>
    <property type="molecule type" value="Genomic_DNA"/>
</dbReference>
<proteinExistence type="predicted"/>